<accession>G0N057</accession>
<reference evidence="3" key="1">
    <citation type="submission" date="2011-07" db="EMBL/GenBank/DDBJ databases">
        <authorList>
            <consortium name="Caenorhabditis brenneri Sequencing and Analysis Consortium"/>
            <person name="Wilson R.K."/>
        </authorList>
    </citation>
    <scope>NUCLEOTIDE SEQUENCE [LARGE SCALE GENOMIC DNA]</scope>
    <source>
        <strain evidence="3">PB2801</strain>
    </source>
</reference>
<feature type="region of interest" description="Disordered" evidence="1">
    <location>
        <begin position="44"/>
        <end position="90"/>
    </location>
</feature>
<gene>
    <name evidence="2" type="ORF">CAEBREN_23696</name>
</gene>
<dbReference type="AlphaFoldDB" id="G0N057"/>
<proteinExistence type="predicted"/>
<dbReference type="EMBL" id="GL379824">
    <property type="protein sequence ID" value="EGT48880.1"/>
    <property type="molecule type" value="Genomic_DNA"/>
</dbReference>
<dbReference type="HOGENOM" id="CLU_2266095_0_0_1"/>
<evidence type="ECO:0000256" key="1">
    <source>
        <dbReference type="SAM" id="MobiDB-lite"/>
    </source>
</evidence>
<evidence type="ECO:0000313" key="2">
    <source>
        <dbReference type="EMBL" id="EGT48880.1"/>
    </source>
</evidence>
<organism evidence="3">
    <name type="scientific">Caenorhabditis brenneri</name>
    <name type="common">Nematode worm</name>
    <dbReference type="NCBI Taxonomy" id="135651"/>
    <lineage>
        <taxon>Eukaryota</taxon>
        <taxon>Metazoa</taxon>
        <taxon>Ecdysozoa</taxon>
        <taxon>Nematoda</taxon>
        <taxon>Chromadorea</taxon>
        <taxon>Rhabditida</taxon>
        <taxon>Rhabditina</taxon>
        <taxon>Rhabditomorpha</taxon>
        <taxon>Rhabditoidea</taxon>
        <taxon>Rhabditidae</taxon>
        <taxon>Peloderinae</taxon>
        <taxon>Caenorhabditis</taxon>
    </lineage>
</organism>
<keyword evidence="3" id="KW-1185">Reference proteome</keyword>
<evidence type="ECO:0000313" key="3">
    <source>
        <dbReference type="Proteomes" id="UP000008068"/>
    </source>
</evidence>
<sequence>MSSSSTTLVSCVFCGVQMVPSNNNNNNNNNNEGYYCIRCLTNTQREPDSPPPRPKTPNKQKTFSEQRRRCPCQKCSGGAGSSSGADQQDGGMLCEFMKDLKLN</sequence>
<dbReference type="Proteomes" id="UP000008068">
    <property type="component" value="Unassembled WGS sequence"/>
</dbReference>
<protein>
    <submittedName>
        <fullName evidence="2">Uncharacterized protein</fullName>
    </submittedName>
</protein>
<dbReference type="InParanoid" id="G0N057"/>
<name>G0N057_CAEBE</name>